<dbReference type="Pfam" id="PF12458">
    <property type="entry name" value="DUF3686"/>
    <property type="match status" value="1"/>
</dbReference>
<dbReference type="InterPro" id="IPR057224">
    <property type="entry name" value="DUF7902"/>
</dbReference>
<comment type="caution">
    <text evidence="5">The sequence shown here is derived from an EMBL/GenBank/DDBJ whole genome shotgun (WGS) entry which is preliminary data.</text>
</comment>
<organism evidence="5 6">
    <name type="scientific">Actinomadura algeriensis</name>
    <dbReference type="NCBI Taxonomy" id="1679523"/>
    <lineage>
        <taxon>Bacteria</taxon>
        <taxon>Bacillati</taxon>
        <taxon>Actinomycetota</taxon>
        <taxon>Actinomycetes</taxon>
        <taxon>Streptosporangiales</taxon>
        <taxon>Thermomonosporaceae</taxon>
        <taxon>Actinomadura</taxon>
    </lineage>
</organism>
<evidence type="ECO:0000313" key="6">
    <source>
        <dbReference type="Proteomes" id="UP000627838"/>
    </source>
</evidence>
<sequence>MSEDIDGVAADGAALDHGTYEVLRARLAEHAGELARRAEALNARRLEVFGGGGLRLAGTERIRTPSARVPRDVVALGGTLLLGASPAPGAKPETDPEDVFSLHPVVSGEGGQDGPGFGGGGAVPGLLDDPRFRRDFADMYRYYRQARLLRLRLLDGRLLAVFQTGPRLSDLRVLRWRAAPDGTISYEDNHGERDDRFPPAHDPSRTVDWTEATRDDHVPGRRPHIAIRDVVHVSTVGGALTVTTRDGTEVFTEPVDEPLQSLADADVLHARVGALVLLRIRPYNETAWRHLVHNTRTDETVRLDGLDRGCVRLPGDDGVVFPGGFLLDTGTVKTFDTDVTGLEHERTIRSPNGEDVVYAFCSRADGRTLLLPYNVIRKEVAAPVACHGYALFDDGTLVVLRAASGEPASVHPVQVWRTPLVSDDHAAAQPVGTGPLERIGNADLVRGVSECLSVTRMVGEMSPSAAVFEALIAACTRAADLHHWFAEPDLGALAEPLSDVRAAAVQVLDEYENVRALTAEAGAAVAEADERVGALLRRVEAEPPATADGWVARLAELRRVQGRLESLRELRFADAARIDDLAGAAAAGLRETGRGAVEFLQREDAFTGYHAEVERIAGDARGIATAAEAAPLADLLAAQHEGLDVVTEVVGDLDVTDATARTTILERVGEVLGGLNRARAVLDGRRRDLLAREGRAAFAAELALLDQTIASALSAAATPESCDDRLGRLLLRLETLQARFADLDDFLAELETKRTEVYEAFSSRKQALLDERARRTDRLVSSADRILAGVHRRAAALSSLDEVNAYFAADAMVARLRAIAAELRELDDAVRAEDLEGRLKAARQEAGRALRDRLDLYDGDTIRLGRHRFAVNTRPIELTLVPHDGSLAYAITGTGYRRPVGDAALANRELWGQTLVSETPDVYRSEYLATSLLAETDPADLRAAAASGGLLDLVRTAAADRYDEGYERGVHDHDAAAILAALLRLHADAGLLRYPSRARANARLFWAHTPDASGWATRARSLVRARDAFGRDTVAELVAELAVPLAEFTGRVGLPADPLAAEYLVEELATAPDGFVTAPGARELLKAFGETHRAALDDDLNALDGPAARVQLATAWLGAFAPADEPDLPEAVAALLCDVPSYDSPAALTATVDDLLGAHPRIADRRLDLRLDEIVTRSRDFRAHRVPAFREHQRRRGELLAAETDRLGLAELRPRTMSAFVRNRLVDEVYLPLIGDNLAKQLGAAGADRRTDHMGLLLLISPPGYGKTTLMEYVADRLGLALVKIDGPALGHDVTSLDPARAPDATARREIEKIHFALEMGDNVLLYLDDIQHTSPELLQKFIPLCDAQRRIEGHDLRGRRFAVCMAGNPYTESGTRFRVPDMLANRADVWNLGDVLTGKEDLFALSYIENALASNPVLAPLTAHDRADVDLLVRLATGDPAARPDRLAHPYSQAELDQILAVLRKLVAAQRVVLAVNRAYIASAAQDDASRTEPPFRLQGSYRDLNKLAERIVPVMNDAELGAAIDDHYRAEAQTLTSDAEANMLKLAELRGTLTPAQAERWTEVKEAYRRSRALDAENPTVGALLHLADQVKALRTG</sequence>
<feature type="domain" description="ATPase AAA-type core" evidence="2">
    <location>
        <begin position="1257"/>
        <end position="1331"/>
    </location>
</feature>
<gene>
    <name evidence="5" type="ORF">H4W34_003847</name>
</gene>
<feature type="region of interest" description="Disordered" evidence="1">
    <location>
        <begin position="186"/>
        <end position="207"/>
    </location>
</feature>
<accession>A0ABR9JUC5</accession>
<proteinExistence type="predicted"/>
<protein>
    <recommendedName>
        <fullName evidence="7">DNA repair ATPase</fullName>
    </recommendedName>
</protein>
<name>A0ABR9JUC5_9ACTN</name>
<dbReference type="Pfam" id="PF00004">
    <property type="entry name" value="AAA"/>
    <property type="match status" value="1"/>
</dbReference>
<evidence type="ECO:0000259" key="3">
    <source>
        <dbReference type="Pfam" id="PF12458"/>
    </source>
</evidence>
<feature type="domain" description="DUF3686" evidence="3">
    <location>
        <begin position="33"/>
        <end position="483"/>
    </location>
</feature>
<keyword evidence="6" id="KW-1185">Reference proteome</keyword>
<evidence type="ECO:0000313" key="5">
    <source>
        <dbReference type="EMBL" id="MBE1534014.1"/>
    </source>
</evidence>
<dbReference type="RefSeq" id="WP_318784201.1">
    <property type="nucleotide sequence ID" value="NZ_JADBDZ010000001.1"/>
</dbReference>
<evidence type="ECO:0000259" key="4">
    <source>
        <dbReference type="Pfam" id="PF25472"/>
    </source>
</evidence>
<dbReference type="InterPro" id="IPR003959">
    <property type="entry name" value="ATPase_AAA_core"/>
</dbReference>
<dbReference type="InterPro" id="IPR027417">
    <property type="entry name" value="P-loop_NTPase"/>
</dbReference>
<dbReference type="Pfam" id="PF25472">
    <property type="entry name" value="DUF7902"/>
    <property type="match status" value="1"/>
</dbReference>
<dbReference type="InterPro" id="IPR020958">
    <property type="entry name" value="DUF3686"/>
</dbReference>
<dbReference type="EMBL" id="JADBDZ010000001">
    <property type="protein sequence ID" value="MBE1534014.1"/>
    <property type="molecule type" value="Genomic_DNA"/>
</dbReference>
<dbReference type="SUPFAM" id="SSF52540">
    <property type="entry name" value="P-loop containing nucleoside triphosphate hydrolases"/>
    <property type="match status" value="1"/>
</dbReference>
<feature type="domain" description="DUF7902" evidence="4">
    <location>
        <begin position="604"/>
        <end position="687"/>
    </location>
</feature>
<evidence type="ECO:0000259" key="2">
    <source>
        <dbReference type="Pfam" id="PF00004"/>
    </source>
</evidence>
<reference evidence="5 6" key="1">
    <citation type="submission" date="2020-10" db="EMBL/GenBank/DDBJ databases">
        <title>Sequencing the genomes of 1000 actinobacteria strains.</title>
        <authorList>
            <person name="Klenk H.-P."/>
        </authorList>
    </citation>
    <scope>NUCLEOTIDE SEQUENCE [LARGE SCALE GENOMIC DNA]</scope>
    <source>
        <strain evidence="5 6">DSM 46744</strain>
    </source>
</reference>
<evidence type="ECO:0000256" key="1">
    <source>
        <dbReference type="SAM" id="MobiDB-lite"/>
    </source>
</evidence>
<evidence type="ECO:0008006" key="7">
    <source>
        <dbReference type="Google" id="ProtNLM"/>
    </source>
</evidence>
<dbReference type="Gene3D" id="3.40.50.300">
    <property type="entry name" value="P-loop containing nucleotide triphosphate hydrolases"/>
    <property type="match status" value="1"/>
</dbReference>
<feature type="compositionally biased region" description="Basic and acidic residues" evidence="1">
    <location>
        <begin position="187"/>
        <end position="205"/>
    </location>
</feature>
<dbReference type="Proteomes" id="UP000627838">
    <property type="component" value="Unassembled WGS sequence"/>
</dbReference>